<feature type="active site" description="Nucleophile" evidence="4">
    <location>
        <position position="157"/>
    </location>
</feature>
<dbReference type="GO" id="GO:0016042">
    <property type="term" value="P:lipid catabolic process"/>
    <property type="evidence" value="ECO:0007669"/>
    <property type="project" value="UniProtKB-UniRule"/>
</dbReference>
<keyword evidence="8" id="KW-1185">Reference proteome</keyword>
<name>A0A3D8QW99_9HELO</name>
<feature type="active site" description="Proton acceptor" evidence="4">
    <location>
        <position position="312"/>
    </location>
</feature>
<keyword evidence="3 4" id="KW-0443">Lipid metabolism</keyword>
<evidence type="ECO:0000256" key="5">
    <source>
        <dbReference type="SAM" id="MobiDB-lite"/>
    </source>
</evidence>
<dbReference type="OrthoDB" id="1658288at2759"/>
<dbReference type="GO" id="GO:0047499">
    <property type="term" value="F:calcium-independent phospholipase A2 activity"/>
    <property type="evidence" value="ECO:0007669"/>
    <property type="project" value="TreeGrafter"/>
</dbReference>
<comment type="caution">
    <text evidence="7">The sequence shown here is derived from an EMBL/GenBank/DDBJ whole genome shotgun (WGS) entry which is preliminary data.</text>
</comment>
<dbReference type="SUPFAM" id="SSF52151">
    <property type="entry name" value="FabD/lysophospholipase-like"/>
    <property type="match status" value="1"/>
</dbReference>
<dbReference type="EMBL" id="PDLM01000011">
    <property type="protein sequence ID" value="RDW65971.1"/>
    <property type="molecule type" value="Genomic_DNA"/>
</dbReference>
<dbReference type="STRING" id="1849047.A0A3D8QW99"/>
<dbReference type="Pfam" id="PF01734">
    <property type="entry name" value="Patatin"/>
    <property type="match status" value="1"/>
</dbReference>
<sequence length="520" mass="59263">MKLFRKSSKSSRTTPSNEETTKATTQSHGPSLLVSSTSNASPSANTISHNYATTPARLASEKRAEVDFFSEIGNSWNRKTLLTLDGGGIRGLSSLFVLLQLMEEIKKIEYFKGVDCSAESPLFKSKPNPDYDKFRNEKMHNGAFRPCHYFDYIAGTSTGGIIAIMLGRLQWSVEETIDSYRTMWTTMASATSSHSLIPRGKEKSNNTQRLEESLRKILKTESAKLGSDPKMCRTFVLAVEKSDVGYHKPYLFRSYPFVENGSTDFNRNPRQDTECYRILDVCRATSATPSLKLEPIKGEDGLTIRPQSKFQDGSRWTVNPSLEAYREINSMHNDIENPILYMFSVGCGEPKPSRRSRGFLFRNSSLVLETSVEDVAVENMMYKKSMSSEFGYCRVTGPDFLPGLNEKECRSDTEGIETFRKIKEAVEECCKKHWEEIQSCANQLVELRHRRAKTSRWEEFAFGYKYVCAICRKESRTPNLPFQHRADFVDHLRQDHDKPPETDDFLPELQSIISQSRIID</sequence>
<dbReference type="GO" id="GO:0016020">
    <property type="term" value="C:membrane"/>
    <property type="evidence" value="ECO:0007669"/>
    <property type="project" value="TreeGrafter"/>
</dbReference>
<feature type="short sequence motif" description="GXSXG" evidence="4">
    <location>
        <begin position="155"/>
        <end position="159"/>
    </location>
</feature>
<proteinExistence type="predicted"/>
<evidence type="ECO:0000256" key="4">
    <source>
        <dbReference type="PROSITE-ProRule" id="PRU01161"/>
    </source>
</evidence>
<feature type="compositionally biased region" description="Polar residues" evidence="5">
    <location>
        <begin position="15"/>
        <end position="29"/>
    </location>
</feature>
<dbReference type="Proteomes" id="UP000256645">
    <property type="component" value="Unassembled WGS sequence"/>
</dbReference>
<evidence type="ECO:0000256" key="2">
    <source>
        <dbReference type="ARBA" id="ARBA00022963"/>
    </source>
</evidence>
<evidence type="ECO:0000313" key="7">
    <source>
        <dbReference type="EMBL" id="RDW65971.1"/>
    </source>
</evidence>
<keyword evidence="2 4" id="KW-0442">Lipid degradation</keyword>
<evidence type="ECO:0000313" key="8">
    <source>
        <dbReference type="Proteomes" id="UP000256645"/>
    </source>
</evidence>
<keyword evidence="1 4" id="KW-0378">Hydrolase</keyword>
<accession>A0A3D8QW99</accession>
<dbReference type="GO" id="GO:0046486">
    <property type="term" value="P:glycerolipid metabolic process"/>
    <property type="evidence" value="ECO:0007669"/>
    <property type="project" value="UniProtKB-ARBA"/>
</dbReference>
<evidence type="ECO:0000256" key="1">
    <source>
        <dbReference type="ARBA" id="ARBA00022801"/>
    </source>
</evidence>
<dbReference type="GO" id="GO:0019369">
    <property type="term" value="P:arachidonate metabolic process"/>
    <property type="evidence" value="ECO:0007669"/>
    <property type="project" value="TreeGrafter"/>
</dbReference>
<dbReference type="PANTHER" id="PTHR24185:SF1">
    <property type="entry name" value="CALCIUM-INDEPENDENT PHOSPHOLIPASE A2-GAMMA"/>
    <property type="match status" value="1"/>
</dbReference>
<reference evidence="7 8" key="1">
    <citation type="journal article" date="2018" name="IMA Fungus">
        <title>IMA Genome-F 9: Draft genome sequence of Annulohypoxylon stygium, Aspergillus mulundensis, Berkeleyomyces basicola (syn. Thielaviopsis basicola), Ceratocystis smalleyi, two Cercospora beticola strains, Coleophoma cylindrospora, Fusarium fracticaudum, Phialophora cf. hyalina, and Morchella septimelata.</title>
        <authorList>
            <person name="Wingfield B.D."/>
            <person name="Bills G.F."/>
            <person name="Dong Y."/>
            <person name="Huang W."/>
            <person name="Nel W.J."/>
            <person name="Swalarsk-Parry B.S."/>
            <person name="Vaghefi N."/>
            <person name="Wilken P.M."/>
            <person name="An Z."/>
            <person name="de Beer Z.W."/>
            <person name="De Vos L."/>
            <person name="Chen L."/>
            <person name="Duong T.A."/>
            <person name="Gao Y."/>
            <person name="Hammerbacher A."/>
            <person name="Kikkert J.R."/>
            <person name="Li Y."/>
            <person name="Li H."/>
            <person name="Li K."/>
            <person name="Li Q."/>
            <person name="Liu X."/>
            <person name="Ma X."/>
            <person name="Naidoo K."/>
            <person name="Pethybridge S.J."/>
            <person name="Sun J."/>
            <person name="Steenkamp E.T."/>
            <person name="van der Nest M.A."/>
            <person name="van Wyk S."/>
            <person name="Wingfield M.J."/>
            <person name="Xiong C."/>
            <person name="Yue Q."/>
            <person name="Zhang X."/>
        </authorList>
    </citation>
    <scope>NUCLEOTIDE SEQUENCE [LARGE SCALE GENOMIC DNA]</scope>
    <source>
        <strain evidence="7 8">BP6252</strain>
    </source>
</reference>
<dbReference type="AlphaFoldDB" id="A0A3D8QW99"/>
<feature type="domain" description="PNPLA" evidence="6">
    <location>
        <begin position="82"/>
        <end position="325"/>
    </location>
</feature>
<dbReference type="Gene3D" id="3.40.1090.10">
    <property type="entry name" value="Cytosolic phospholipase A2 catalytic domain"/>
    <property type="match status" value="1"/>
</dbReference>
<organism evidence="7 8">
    <name type="scientific">Coleophoma cylindrospora</name>
    <dbReference type="NCBI Taxonomy" id="1849047"/>
    <lineage>
        <taxon>Eukaryota</taxon>
        <taxon>Fungi</taxon>
        <taxon>Dikarya</taxon>
        <taxon>Ascomycota</taxon>
        <taxon>Pezizomycotina</taxon>
        <taxon>Leotiomycetes</taxon>
        <taxon>Helotiales</taxon>
        <taxon>Dermateaceae</taxon>
        <taxon>Coleophoma</taxon>
    </lineage>
</organism>
<gene>
    <name evidence="7" type="ORF">BP6252_09606</name>
</gene>
<protein>
    <recommendedName>
        <fullName evidence="6">PNPLA domain-containing protein</fullName>
    </recommendedName>
</protein>
<dbReference type="InterPro" id="IPR016035">
    <property type="entry name" value="Acyl_Trfase/lysoPLipase"/>
</dbReference>
<dbReference type="PROSITE" id="PS51635">
    <property type="entry name" value="PNPLA"/>
    <property type="match status" value="1"/>
</dbReference>
<dbReference type="InterPro" id="IPR002641">
    <property type="entry name" value="PNPLA_dom"/>
</dbReference>
<dbReference type="PANTHER" id="PTHR24185">
    <property type="entry name" value="CALCIUM-INDEPENDENT PHOSPHOLIPASE A2-GAMMA"/>
    <property type="match status" value="1"/>
</dbReference>
<comment type="caution">
    <text evidence="4">Lacks conserved residue(s) required for the propagation of feature annotation.</text>
</comment>
<evidence type="ECO:0000256" key="3">
    <source>
        <dbReference type="ARBA" id="ARBA00023098"/>
    </source>
</evidence>
<feature type="region of interest" description="Disordered" evidence="5">
    <location>
        <begin position="1"/>
        <end position="48"/>
    </location>
</feature>
<feature type="short sequence motif" description="GXGXXG" evidence="4">
    <location>
        <begin position="86"/>
        <end position="91"/>
    </location>
</feature>
<evidence type="ECO:0000259" key="6">
    <source>
        <dbReference type="PROSITE" id="PS51635"/>
    </source>
</evidence>
<feature type="compositionally biased region" description="Low complexity" evidence="5">
    <location>
        <begin position="30"/>
        <end position="48"/>
    </location>
</feature>